<comment type="cofactor">
    <cofactor evidence="1">
        <name>Mg(2+)</name>
        <dbReference type="ChEBI" id="CHEBI:18420"/>
    </cofactor>
</comment>
<keyword evidence="6" id="KW-1185">Reference proteome</keyword>
<comment type="caution">
    <text evidence="5">The sequence shown here is derived from an EMBL/GenBank/DDBJ whole genome shotgun (WGS) entry which is preliminary data.</text>
</comment>
<dbReference type="RefSeq" id="WP_023015461.1">
    <property type="nucleotide sequence ID" value="NZ_AXDY01000004.1"/>
</dbReference>
<evidence type="ECO:0000313" key="5">
    <source>
        <dbReference type="EMBL" id="ERS93791.1"/>
    </source>
</evidence>
<dbReference type="InterPro" id="IPR051400">
    <property type="entry name" value="HAD-like_hydrolase"/>
</dbReference>
<evidence type="ECO:0000313" key="6">
    <source>
        <dbReference type="Proteomes" id="UP000017131"/>
    </source>
</evidence>
<evidence type="ECO:0000256" key="3">
    <source>
        <dbReference type="ARBA" id="ARBA00022801"/>
    </source>
</evidence>
<dbReference type="SFLD" id="SFLDS00003">
    <property type="entry name" value="Haloacid_Dehalogenase"/>
    <property type="match status" value="1"/>
</dbReference>
<dbReference type="GO" id="GO:0016787">
    <property type="term" value="F:hydrolase activity"/>
    <property type="evidence" value="ECO:0007669"/>
    <property type="project" value="UniProtKB-KW"/>
</dbReference>
<name>A0ABN0PEA3_STASI</name>
<gene>
    <name evidence="5" type="ORF">SSIM_06220</name>
</gene>
<keyword evidence="3 5" id="KW-0378">Hydrolase</keyword>
<dbReference type="InterPro" id="IPR006439">
    <property type="entry name" value="HAD-SF_hydro_IA"/>
</dbReference>
<dbReference type="Pfam" id="PF13419">
    <property type="entry name" value="HAD_2"/>
    <property type="match status" value="1"/>
</dbReference>
<evidence type="ECO:0000256" key="2">
    <source>
        <dbReference type="ARBA" id="ARBA00022723"/>
    </source>
</evidence>
<sequence length="247" mass="29219">MNLEGIKAVVFDLEGTLLDRNKSREKFIEEQYERFHDYLVHVQARDFKKQFIELDDDEDHDKPELYKAIIKRFHVDRLTWKDLFRDFETHFYRYVFPYHDTQYTLERLIQRGYLTGVIANGKSKIKQYRLENLGILSYIHFLSTSEMVGFRKPHPKIFEDIMDQLDVTPEEVMYVGDDALNDVAPARAMGMVSVWFNHEDDEVELAPEPEEMDFEISTLEELLEILPKIAPHSKESEKADGTIYDEG</sequence>
<dbReference type="PRINTS" id="PR00413">
    <property type="entry name" value="HADHALOGNASE"/>
</dbReference>
<dbReference type="SFLD" id="SFLDG01129">
    <property type="entry name" value="C1.5:_HAD__Beta-PGM__Phosphata"/>
    <property type="match status" value="1"/>
</dbReference>
<dbReference type="NCBIfam" id="TIGR01549">
    <property type="entry name" value="HAD-SF-IA-v1"/>
    <property type="match status" value="1"/>
</dbReference>
<proteinExistence type="predicted"/>
<keyword evidence="4" id="KW-0460">Magnesium</keyword>
<evidence type="ECO:0000256" key="1">
    <source>
        <dbReference type="ARBA" id="ARBA00001946"/>
    </source>
</evidence>
<dbReference type="Proteomes" id="UP000017131">
    <property type="component" value="Unassembled WGS sequence"/>
</dbReference>
<dbReference type="InterPro" id="IPR041492">
    <property type="entry name" value="HAD_2"/>
</dbReference>
<reference evidence="5 6" key="1">
    <citation type="journal article" date="2013" name="Genome Announc.">
        <title>Draft Genome Sequence of Staphylococcus simulans UMC-CNS-990, Isolated from a Case of Chronic Bovine Mastitis.</title>
        <authorList>
            <person name="Calcutt M.J."/>
            <person name="Foecking M.F."/>
            <person name="Hsieh H.Y."/>
            <person name="Perry J."/>
            <person name="Stewart G.C."/>
            <person name="Middleton J.R."/>
        </authorList>
    </citation>
    <scope>NUCLEOTIDE SEQUENCE [LARGE SCALE GENOMIC DNA]</scope>
    <source>
        <strain evidence="5 6">UMC-CNS-990</strain>
    </source>
</reference>
<evidence type="ECO:0000256" key="4">
    <source>
        <dbReference type="ARBA" id="ARBA00022842"/>
    </source>
</evidence>
<accession>A0ABN0PEA3</accession>
<keyword evidence="2" id="KW-0479">Metal-binding</keyword>
<dbReference type="Gene3D" id="3.40.50.1000">
    <property type="entry name" value="HAD superfamily/HAD-like"/>
    <property type="match status" value="1"/>
</dbReference>
<protein>
    <submittedName>
        <fullName evidence="5">HAD family hydrolase</fullName>
    </submittedName>
</protein>
<dbReference type="InterPro" id="IPR036412">
    <property type="entry name" value="HAD-like_sf"/>
</dbReference>
<dbReference type="GeneID" id="77332485"/>
<dbReference type="EMBL" id="AXDY01000004">
    <property type="protein sequence ID" value="ERS93791.1"/>
    <property type="molecule type" value="Genomic_DNA"/>
</dbReference>
<dbReference type="PANTHER" id="PTHR46470:SF2">
    <property type="entry name" value="GLYCERALDEHYDE 3-PHOSPHATE PHOSPHATASE"/>
    <property type="match status" value="1"/>
</dbReference>
<organism evidence="5 6">
    <name type="scientific">Staphylococcus simulans UMC-CNS-990</name>
    <dbReference type="NCBI Taxonomy" id="1405498"/>
    <lineage>
        <taxon>Bacteria</taxon>
        <taxon>Bacillati</taxon>
        <taxon>Bacillota</taxon>
        <taxon>Bacilli</taxon>
        <taxon>Bacillales</taxon>
        <taxon>Staphylococcaceae</taxon>
        <taxon>Staphylococcus</taxon>
    </lineage>
</organism>
<dbReference type="InterPro" id="IPR023214">
    <property type="entry name" value="HAD_sf"/>
</dbReference>
<dbReference type="NCBIfam" id="TIGR01509">
    <property type="entry name" value="HAD-SF-IA-v3"/>
    <property type="match status" value="1"/>
</dbReference>
<dbReference type="PANTHER" id="PTHR46470">
    <property type="entry name" value="N-ACYLNEURAMINATE-9-PHOSPHATASE"/>
    <property type="match status" value="1"/>
</dbReference>
<dbReference type="SUPFAM" id="SSF56784">
    <property type="entry name" value="HAD-like"/>
    <property type="match status" value="1"/>
</dbReference>
<dbReference type="Gene3D" id="1.10.150.520">
    <property type="match status" value="1"/>
</dbReference>